<sequence>MPAGRLPPGNQELMSTSTENQNGERMSFENRLSPATTSGIKVFLWALVVALLALRVGNHNLILASLWAEDGTVFLNQANAIGFHSLWLPYNGYLHLYPRITALLATWLPLSAVPLFFNVSWFLAVAAAAFSLYYFARKQAFGPMACLLLIACVLLQPSGGETLFTLTNAQWFIGIALILYICGPNNPKPSPATYLALALAALTGPFALIALPVLLVQSLYARKAMPSLGSCLILLICSGIQLYFLINSDRMGGGRVLDTNYQHWLKALWTSLSFGLSSRAGSICALAIWVIFLTATAKQLRSGNRQAITLQISLLFLAGLLLAAGIMTEKQAPHTLSPLGAGSRYYLIPYTLLIVSAFLSLRRYPVLGLLALLLFSIICTKGFMKLDRGELQWPAYTRLAKIAAPLYIPIAPNTGAFPGWSVYTEAPTHPGRTIGLPLENTYTYNAQASIQPEGLGIQPTSSDPLIRFVIPACTDSRYIGVIINAWREQDGFVQMFWGKDFAFDEQHSLRRYYPAGDTTIQFAYERRETDNTVRLDPSENQGKIVIRDIQLSCLGD</sequence>
<feature type="transmembrane region" description="Helical" evidence="2">
    <location>
        <begin position="194"/>
        <end position="215"/>
    </location>
</feature>
<dbReference type="RefSeq" id="WP_135500008.1">
    <property type="nucleotide sequence ID" value="NZ_FOLS01000010.1"/>
</dbReference>
<protein>
    <submittedName>
        <fullName evidence="3">Uncharacterized protein</fullName>
    </submittedName>
</protein>
<feature type="transmembrane region" description="Helical" evidence="2">
    <location>
        <begin position="307"/>
        <end position="324"/>
    </location>
</feature>
<feature type="transmembrane region" description="Helical" evidence="2">
    <location>
        <begin position="35"/>
        <end position="54"/>
    </location>
</feature>
<feature type="transmembrane region" description="Helical" evidence="2">
    <location>
        <begin position="107"/>
        <end position="133"/>
    </location>
</feature>
<evidence type="ECO:0000313" key="3">
    <source>
        <dbReference type="EMBL" id="SFC77412.1"/>
    </source>
</evidence>
<reference evidence="3 4" key="1">
    <citation type="submission" date="2016-10" db="EMBL/GenBank/DDBJ databases">
        <authorList>
            <person name="Varghese N."/>
            <person name="Submissions S."/>
        </authorList>
    </citation>
    <scope>NUCLEOTIDE SEQUENCE [LARGE SCALE GENOMIC DNA]</scope>
    <source>
        <strain evidence="3 4">LMG 18378</strain>
    </source>
</reference>
<keyword evidence="2" id="KW-0472">Membrane</keyword>
<comment type="caution">
    <text evidence="3">The sequence shown here is derived from an EMBL/GenBank/DDBJ whole genome shotgun (WGS) entry which is preliminary data.</text>
</comment>
<keyword evidence="4" id="KW-1185">Reference proteome</keyword>
<evidence type="ECO:0000256" key="1">
    <source>
        <dbReference type="SAM" id="MobiDB-lite"/>
    </source>
</evidence>
<dbReference type="EMBL" id="FOLS01000010">
    <property type="protein sequence ID" value="SFC77412.1"/>
    <property type="molecule type" value="Genomic_DNA"/>
</dbReference>
<keyword evidence="2" id="KW-0812">Transmembrane</keyword>
<accession>A0AAQ1KFG1</accession>
<feature type="compositionally biased region" description="Polar residues" evidence="1">
    <location>
        <begin position="12"/>
        <end position="24"/>
    </location>
</feature>
<gene>
    <name evidence="3" type="ORF">SAMN05216577_110117</name>
</gene>
<feature type="transmembrane region" description="Helical" evidence="2">
    <location>
        <begin position="227"/>
        <end position="246"/>
    </location>
</feature>
<dbReference type="AlphaFoldDB" id="A0AAQ1KFG1"/>
<name>A0AAQ1KFG1_9PSED</name>
<dbReference type="Proteomes" id="UP000183385">
    <property type="component" value="Unassembled WGS sequence"/>
</dbReference>
<keyword evidence="2" id="KW-1133">Transmembrane helix</keyword>
<evidence type="ECO:0000313" key="4">
    <source>
        <dbReference type="Proteomes" id="UP000183385"/>
    </source>
</evidence>
<feature type="transmembrane region" description="Helical" evidence="2">
    <location>
        <begin position="267"/>
        <end position="295"/>
    </location>
</feature>
<feature type="transmembrane region" description="Helical" evidence="2">
    <location>
        <begin position="140"/>
        <end position="157"/>
    </location>
</feature>
<organism evidence="3 4">
    <name type="scientific">Pseudomonas citronellolis</name>
    <dbReference type="NCBI Taxonomy" id="53408"/>
    <lineage>
        <taxon>Bacteria</taxon>
        <taxon>Pseudomonadati</taxon>
        <taxon>Pseudomonadota</taxon>
        <taxon>Gammaproteobacteria</taxon>
        <taxon>Pseudomonadales</taxon>
        <taxon>Pseudomonadaceae</taxon>
        <taxon>Pseudomonas</taxon>
    </lineage>
</organism>
<proteinExistence type="predicted"/>
<feature type="transmembrane region" description="Helical" evidence="2">
    <location>
        <begin position="163"/>
        <end position="182"/>
    </location>
</feature>
<feature type="transmembrane region" description="Helical" evidence="2">
    <location>
        <begin position="367"/>
        <end position="384"/>
    </location>
</feature>
<feature type="region of interest" description="Disordered" evidence="1">
    <location>
        <begin position="1"/>
        <end position="28"/>
    </location>
</feature>
<evidence type="ECO:0000256" key="2">
    <source>
        <dbReference type="SAM" id="Phobius"/>
    </source>
</evidence>
<feature type="transmembrane region" description="Helical" evidence="2">
    <location>
        <begin position="345"/>
        <end position="361"/>
    </location>
</feature>